<dbReference type="STRING" id="1484053.SAMN05444274_101173"/>
<reference evidence="4" key="1">
    <citation type="submission" date="2016-11" db="EMBL/GenBank/DDBJ databases">
        <authorList>
            <person name="Varghese N."/>
            <person name="Submissions S."/>
        </authorList>
    </citation>
    <scope>NUCLEOTIDE SEQUENCE [LARGE SCALE GENOMIC DNA]</scope>
    <source>
        <strain evidence="4">DSM 26910</strain>
    </source>
</reference>
<gene>
    <name evidence="3" type="ORF">SAMN05444274_101173</name>
</gene>
<dbReference type="OrthoDB" id="188639at2"/>
<protein>
    <submittedName>
        <fullName evidence="3">Por secretion system C-terminal sorting domain-containing protein</fullName>
    </submittedName>
</protein>
<dbReference type="Pfam" id="PF12708">
    <property type="entry name" value="Pect-lyase_RHGA_epim"/>
    <property type="match status" value="1"/>
</dbReference>
<dbReference type="AlphaFoldDB" id="A0A1M4SWM9"/>
<feature type="signal peptide" evidence="1">
    <location>
        <begin position="1"/>
        <end position="26"/>
    </location>
</feature>
<dbReference type="Gene3D" id="2.160.20.10">
    <property type="entry name" value="Single-stranded right-handed beta-helix, Pectin lyase-like"/>
    <property type="match status" value="2"/>
</dbReference>
<feature type="chain" id="PRO_5009907405" evidence="1">
    <location>
        <begin position="27"/>
        <end position="783"/>
    </location>
</feature>
<dbReference type="Proteomes" id="UP000184164">
    <property type="component" value="Unassembled WGS sequence"/>
</dbReference>
<feature type="domain" description="Rhamnogalacturonase A/B/Epimerase-like pectate lyase" evidence="2">
    <location>
        <begin position="226"/>
        <end position="305"/>
    </location>
</feature>
<evidence type="ECO:0000256" key="1">
    <source>
        <dbReference type="SAM" id="SignalP"/>
    </source>
</evidence>
<dbReference type="InterPro" id="IPR011050">
    <property type="entry name" value="Pectin_lyase_fold/virulence"/>
</dbReference>
<name>A0A1M4SWM9_9BACT</name>
<keyword evidence="4" id="KW-1185">Reference proteome</keyword>
<organism evidence="3 4">
    <name type="scientific">Mariniphaga anaerophila</name>
    <dbReference type="NCBI Taxonomy" id="1484053"/>
    <lineage>
        <taxon>Bacteria</taxon>
        <taxon>Pseudomonadati</taxon>
        <taxon>Bacteroidota</taxon>
        <taxon>Bacteroidia</taxon>
        <taxon>Marinilabiliales</taxon>
        <taxon>Prolixibacteraceae</taxon>
        <taxon>Mariniphaga</taxon>
    </lineage>
</organism>
<dbReference type="RefSeq" id="WP_083570503.1">
    <property type="nucleotide sequence ID" value="NZ_FQUM01000001.1"/>
</dbReference>
<dbReference type="SUPFAM" id="SSF51126">
    <property type="entry name" value="Pectin lyase-like"/>
    <property type="match status" value="1"/>
</dbReference>
<evidence type="ECO:0000313" key="3">
    <source>
        <dbReference type="EMBL" id="SHE36589.1"/>
    </source>
</evidence>
<accession>A0A1M4SWM9</accession>
<keyword evidence="1" id="KW-0732">Signal</keyword>
<dbReference type="InterPro" id="IPR026444">
    <property type="entry name" value="Secre_tail"/>
</dbReference>
<dbReference type="InterPro" id="IPR024535">
    <property type="entry name" value="RHGA/B-epi-like_pectate_lyase"/>
</dbReference>
<dbReference type="EMBL" id="FQUM01000001">
    <property type="protein sequence ID" value="SHE36589.1"/>
    <property type="molecule type" value="Genomic_DNA"/>
</dbReference>
<sequence>MDGFFRKSFLLFFVSLMLTNSDLLVAQNSIFHEDLEAENCPESNYNYGTFKSSSNAYWWTYKDCRKATGTYTIEGKSLILKNNTGSVESSWLNGGVNYVSFKVNKCWSSNEKRVFKLEIIPDNGSSTVSQQFSLDGNIAEDTEYSLDNINIQGLFKIKISNLTSSTAIVVDEIKWQSYGIVSETWETNILSDFEADPENSVLYDYSYAGYKGGEEAFPDVAEIAVVTDFGAVADDLIDDTQAFQDAIDYAASQGGGAVVIPKGKFLFNAAADDSYVTMKDNVVLKGSGNAEDGTILFLANYINEAYGRGMIYAASGSFVGAPYLSVTKNAAKGSHLLTVASTNGLVAGDAVRLRMFNPAKNGERQDDLSRLLSHPLPPETTWTFYKRFSPFECFFEIEEVVDGKTVKLKESLMQTISTEWNPRLEKLTFIENVGIENLRLESDFQGGYSHHLNWEVDYGWCGIELANVKNGWVKDLVIKNMVCDIQIASSKNVTVQNVVIEGLDGHHGVKTPSSSFCLVKDVFFNAFRTHTVGTEGGAHGNVFTNIGINYLDGMIDFHGGGFASHNLFECINNVYTYGGGAEQNMPHSGQYNVFWNLIGSKKQDSRRPGMDFFSGLWNYWDYYSKYGLNYECYKLYPKSVLAGVYHPDYLMEVEHSTTDRSDEWIEIEGFNQEGIRPASLYHYQLNNRLSGYNDVVSSNKKLNKQNVNTSGKALYAVEQGVIFDEHFGKSKLTVYDIQGKVIASSKVNINKGYMYPLNIPFGIYIISIEGERGNYVEKVVKNR</sequence>
<evidence type="ECO:0000313" key="4">
    <source>
        <dbReference type="Proteomes" id="UP000184164"/>
    </source>
</evidence>
<evidence type="ECO:0000259" key="2">
    <source>
        <dbReference type="Pfam" id="PF12708"/>
    </source>
</evidence>
<dbReference type="NCBIfam" id="TIGR04183">
    <property type="entry name" value="Por_Secre_tail"/>
    <property type="match status" value="1"/>
</dbReference>
<proteinExistence type="predicted"/>
<dbReference type="InterPro" id="IPR012334">
    <property type="entry name" value="Pectin_lyas_fold"/>
</dbReference>